<evidence type="ECO:0000256" key="1">
    <source>
        <dbReference type="SAM" id="Phobius"/>
    </source>
</evidence>
<keyword evidence="1" id="KW-1133">Transmembrane helix</keyword>
<accession>A0A0N4XHZ0</accession>
<gene>
    <name evidence="3" type="ORF">NBR_LOCUS2144</name>
</gene>
<keyword evidence="2" id="KW-0732">Signal</keyword>
<dbReference type="GO" id="GO:0016020">
    <property type="term" value="C:membrane"/>
    <property type="evidence" value="ECO:0007669"/>
    <property type="project" value="InterPro"/>
</dbReference>
<keyword evidence="1" id="KW-0812">Transmembrane</keyword>
<dbReference type="WBParaSite" id="NBR_0000214201-mRNA-1">
    <property type="protein sequence ID" value="NBR_0000214201-mRNA-1"/>
    <property type="gene ID" value="NBR_0000214201"/>
</dbReference>
<reference evidence="3 4" key="2">
    <citation type="submission" date="2018-11" db="EMBL/GenBank/DDBJ databases">
        <authorList>
            <consortium name="Pathogen Informatics"/>
        </authorList>
    </citation>
    <scope>NUCLEOTIDE SEQUENCE [LARGE SCALE GENOMIC DNA]</scope>
</reference>
<keyword evidence="4" id="KW-1185">Reference proteome</keyword>
<evidence type="ECO:0000313" key="5">
    <source>
        <dbReference type="WBParaSite" id="NBR_0000214201-mRNA-1"/>
    </source>
</evidence>
<dbReference type="OMA" id="VERSCFV"/>
<keyword evidence="1" id="KW-0472">Membrane</keyword>
<name>A0A0N4XHZ0_NIPBR</name>
<dbReference type="EMBL" id="UYSL01002241">
    <property type="protein sequence ID" value="VDL65733.1"/>
    <property type="molecule type" value="Genomic_DNA"/>
</dbReference>
<protein>
    <submittedName>
        <fullName evidence="3 5">Uncharacterized protein</fullName>
    </submittedName>
</protein>
<reference evidence="5" key="1">
    <citation type="submission" date="2017-02" db="UniProtKB">
        <authorList>
            <consortium name="WormBaseParasite"/>
        </authorList>
    </citation>
    <scope>IDENTIFICATION</scope>
</reference>
<dbReference type="InterPro" id="IPR036719">
    <property type="entry name" value="Neuro-gated_channel_TM_sf"/>
</dbReference>
<evidence type="ECO:0000256" key="2">
    <source>
        <dbReference type="SAM" id="SignalP"/>
    </source>
</evidence>
<dbReference type="SUPFAM" id="SSF90112">
    <property type="entry name" value="Neurotransmitter-gated ion-channel transmembrane pore"/>
    <property type="match status" value="1"/>
</dbReference>
<dbReference type="AlphaFoldDB" id="A0A0N4XHZ0"/>
<sequence length="199" mass="22039">MSFACFRFAKIIAYLTCTALPSHIEKEQMMEAFDAATPTVESAKQMKSASDASKKWMSLRRAKNGVAVVSDKSTDPLIHMTNSGTEDTSTAGMTPVAPLPPSATADDDLSLHSDASTRIPNSGRLMKSKSGTRCNVFKEMTASIRHNRQLALAEFEWLATVVERSCFVVFVLFFLVITIGINFIGYIHWHWAGVQMKRQ</sequence>
<dbReference type="STRING" id="27835.A0A0N4XHZ0"/>
<dbReference type="Proteomes" id="UP000271162">
    <property type="component" value="Unassembled WGS sequence"/>
</dbReference>
<organism evidence="5">
    <name type="scientific">Nippostrongylus brasiliensis</name>
    <name type="common">Rat hookworm</name>
    <dbReference type="NCBI Taxonomy" id="27835"/>
    <lineage>
        <taxon>Eukaryota</taxon>
        <taxon>Metazoa</taxon>
        <taxon>Ecdysozoa</taxon>
        <taxon>Nematoda</taxon>
        <taxon>Chromadorea</taxon>
        <taxon>Rhabditida</taxon>
        <taxon>Rhabditina</taxon>
        <taxon>Rhabditomorpha</taxon>
        <taxon>Strongyloidea</taxon>
        <taxon>Heligmosomidae</taxon>
        <taxon>Nippostrongylus</taxon>
    </lineage>
</organism>
<evidence type="ECO:0000313" key="3">
    <source>
        <dbReference type="EMBL" id="VDL65733.1"/>
    </source>
</evidence>
<feature type="transmembrane region" description="Helical" evidence="1">
    <location>
        <begin position="167"/>
        <end position="189"/>
    </location>
</feature>
<feature type="chain" id="PRO_5043124626" evidence="2">
    <location>
        <begin position="20"/>
        <end position="199"/>
    </location>
</feature>
<feature type="signal peptide" evidence="2">
    <location>
        <begin position="1"/>
        <end position="19"/>
    </location>
</feature>
<evidence type="ECO:0000313" key="4">
    <source>
        <dbReference type="Proteomes" id="UP000271162"/>
    </source>
</evidence>
<dbReference type="GO" id="GO:0006811">
    <property type="term" value="P:monoatomic ion transport"/>
    <property type="evidence" value="ECO:0007669"/>
    <property type="project" value="InterPro"/>
</dbReference>
<proteinExistence type="predicted"/>